<dbReference type="Pfam" id="PF13489">
    <property type="entry name" value="Methyltransf_23"/>
    <property type="match status" value="1"/>
</dbReference>
<sequence length="230" mass="26295">MTLTTALSCPLCSDQGPHQQLQGADKRRYFSCGQCSLAFADPQQWLSADDEKAYYATHENSIEDAGYVQFLQHLLTPLLPLLTPGMQALDYGCGPGPTLSKLLAAAGIACDNYDPFFFPAQLRSQYDVITATECFEHFHNPHAELSRLSGLLREGGYLGLMTSRWTDAEYFSRWHYTRDPTHVVFMQEKTPDWIARHYDLEIVWRDSPRVVIFRKVAARPWIKNFRQKPS</sequence>
<reference evidence="2" key="1">
    <citation type="submission" date="2020-06" db="EMBL/GenBank/DDBJ databases">
        <title>Thalassolituus marinus alknpb1M-1, a hydrocarbon-degrading bacterium isolated from the deep-sea overlying water using an in-situ strategy from the South China Sea basin.</title>
        <authorList>
            <person name="Dong C."/>
            <person name="Chen Y."/>
            <person name="Shao Z."/>
        </authorList>
    </citation>
    <scope>NUCLEOTIDE SEQUENCE [LARGE SCALE GENOMIC DNA]</scope>
    <source>
        <strain evidence="2">alknpb1M-1</strain>
    </source>
</reference>
<dbReference type="GO" id="GO:0032259">
    <property type="term" value="P:methylation"/>
    <property type="evidence" value="ECO:0007669"/>
    <property type="project" value="UniProtKB-KW"/>
</dbReference>
<keyword evidence="2" id="KW-1185">Reference proteome</keyword>
<keyword evidence="1" id="KW-0489">Methyltransferase</keyword>
<name>A0ABY6ACE6_9GAMM</name>
<dbReference type="SUPFAM" id="SSF53335">
    <property type="entry name" value="S-adenosyl-L-methionine-dependent methyltransferases"/>
    <property type="match status" value="1"/>
</dbReference>
<dbReference type="Proteomes" id="UP001065322">
    <property type="component" value="Chromosome"/>
</dbReference>
<keyword evidence="1" id="KW-0808">Transferase</keyword>
<dbReference type="Gene3D" id="3.40.50.150">
    <property type="entry name" value="Vaccinia Virus protein VP39"/>
    <property type="match status" value="2"/>
</dbReference>
<gene>
    <name evidence="1" type="ORF">HUF19_15280</name>
</gene>
<organism evidence="1 2">
    <name type="scientific">Thalassolituus hydrocarboniclasticus</name>
    <dbReference type="NCBI Taxonomy" id="2742796"/>
    <lineage>
        <taxon>Bacteria</taxon>
        <taxon>Pseudomonadati</taxon>
        <taxon>Pseudomonadota</taxon>
        <taxon>Gammaproteobacteria</taxon>
        <taxon>Oceanospirillales</taxon>
        <taxon>Oceanospirillaceae</taxon>
        <taxon>Thalassolituus</taxon>
    </lineage>
</organism>
<proteinExistence type="predicted"/>
<dbReference type="RefSeq" id="WP_260997435.1">
    <property type="nucleotide sequence ID" value="NZ_CP054475.1"/>
</dbReference>
<protein>
    <submittedName>
        <fullName evidence="1">Class I SAM-dependent methyltransferase</fullName>
    </submittedName>
</protein>
<evidence type="ECO:0000313" key="1">
    <source>
        <dbReference type="EMBL" id="UXD88711.1"/>
    </source>
</evidence>
<accession>A0ABY6ACE6</accession>
<evidence type="ECO:0000313" key="2">
    <source>
        <dbReference type="Proteomes" id="UP001065322"/>
    </source>
</evidence>
<dbReference type="InterPro" id="IPR029063">
    <property type="entry name" value="SAM-dependent_MTases_sf"/>
</dbReference>
<dbReference type="EMBL" id="CP054475">
    <property type="protein sequence ID" value="UXD88711.1"/>
    <property type="molecule type" value="Genomic_DNA"/>
</dbReference>
<dbReference type="GO" id="GO:0008168">
    <property type="term" value="F:methyltransferase activity"/>
    <property type="evidence" value="ECO:0007669"/>
    <property type="project" value="UniProtKB-KW"/>
</dbReference>